<dbReference type="InterPro" id="IPR001623">
    <property type="entry name" value="DnaJ_domain"/>
</dbReference>
<dbReference type="PANTHER" id="PTHR12763">
    <property type="match status" value="1"/>
</dbReference>
<evidence type="ECO:0000256" key="2">
    <source>
        <dbReference type="ARBA" id="ARBA00022692"/>
    </source>
</evidence>
<keyword evidence="4 7" id="KW-0472">Membrane</keyword>
<protein>
    <submittedName>
        <fullName evidence="9">DnaJ domain-containing protein</fullName>
    </submittedName>
</protein>
<dbReference type="Pfam" id="PF00226">
    <property type="entry name" value="DnaJ"/>
    <property type="match status" value="1"/>
</dbReference>
<evidence type="ECO:0000256" key="4">
    <source>
        <dbReference type="ARBA" id="ARBA00023136"/>
    </source>
</evidence>
<evidence type="ECO:0000256" key="5">
    <source>
        <dbReference type="ARBA" id="ARBA00038105"/>
    </source>
</evidence>
<comment type="similarity">
    <text evidence="5">Belongs to the TIM14 family.</text>
</comment>
<feature type="domain" description="J" evidence="8">
    <location>
        <begin position="184"/>
        <end position="236"/>
    </location>
</feature>
<accession>A0ABY4VZP4</accession>
<dbReference type="PANTHER" id="PTHR12763:SF28">
    <property type="entry name" value="GEO10507P1-RELATED"/>
    <property type="match status" value="1"/>
</dbReference>
<dbReference type="CDD" id="cd06257">
    <property type="entry name" value="DnaJ"/>
    <property type="match status" value="1"/>
</dbReference>
<sequence length="236" mass="25988">MLAYFIIGLSLFVALLIGGNSLANADPKKLVKALRISATIICALLAGFFILTGRFAYAPPFVIAALFFLRNKPLFGAGNAPSSGQQSDVETDWIKATLNHDSGEMDGQILKGKYESHILSTLSFDQLMEFHDEAQDDPQTLAILNSFLDRYHAQADASGATSEEQTKEQKTRKQSGTGPMTRREALDILELTDDATLAQIKKAHRQLMKKFHPDHDGSEYMAAKINEAKDVLIKTN</sequence>
<keyword evidence="2 7" id="KW-0812">Transmembrane</keyword>
<reference evidence="9" key="1">
    <citation type="submission" date="2022-06" db="EMBL/GenBank/DDBJ databases">
        <title>Sneathiella actinostolidae sp. nov., isolated from a sea anemonein the Western Pacific Ocean.</title>
        <authorList>
            <person name="Wei M.J."/>
        </authorList>
    </citation>
    <scope>NUCLEOTIDE SEQUENCE</scope>
    <source>
        <strain evidence="9">PHK-P5</strain>
    </source>
</reference>
<comment type="subcellular location">
    <subcellularLocation>
        <location evidence="1">Membrane</location>
        <topology evidence="1">Single-pass membrane protein</topology>
    </subcellularLocation>
</comment>
<dbReference type="InterPro" id="IPR036869">
    <property type="entry name" value="J_dom_sf"/>
</dbReference>
<dbReference type="RefSeq" id="WP_251932996.1">
    <property type="nucleotide sequence ID" value="NZ_CP098747.1"/>
</dbReference>
<dbReference type="EMBL" id="CP098747">
    <property type="protein sequence ID" value="USG60189.1"/>
    <property type="molecule type" value="Genomic_DNA"/>
</dbReference>
<dbReference type="Gene3D" id="1.10.287.110">
    <property type="entry name" value="DnaJ domain"/>
    <property type="match status" value="1"/>
</dbReference>
<dbReference type="SMART" id="SM00271">
    <property type="entry name" value="DnaJ"/>
    <property type="match status" value="1"/>
</dbReference>
<keyword evidence="3 7" id="KW-1133">Transmembrane helix</keyword>
<dbReference type="SUPFAM" id="SSF46565">
    <property type="entry name" value="Chaperone J-domain"/>
    <property type="match status" value="1"/>
</dbReference>
<dbReference type="PROSITE" id="PS50076">
    <property type="entry name" value="DNAJ_2"/>
    <property type="match status" value="1"/>
</dbReference>
<evidence type="ECO:0000256" key="7">
    <source>
        <dbReference type="SAM" id="Phobius"/>
    </source>
</evidence>
<keyword evidence="10" id="KW-1185">Reference proteome</keyword>
<name>A0ABY4VZP4_9PROT</name>
<feature type="region of interest" description="Disordered" evidence="6">
    <location>
        <begin position="155"/>
        <end position="183"/>
    </location>
</feature>
<gene>
    <name evidence="9" type="ORF">NBZ79_13485</name>
</gene>
<evidence type="ECO:0000313" key="10">
    <source>
        <dbReference type="Proteomes" id="UP001056291"/>
    </source>
</evidence>
<evidence type="ECO:0000259" key="8">
    <source>
        <dbReference type="PROSITE" id="PS50076"/>
    </source>
</evidence>
<evidence type="ECO:0000313" key="9">
    <source>
        <dbReference type="EMBL" id="USG60189.1"/>
    </source>
</evidence>
<evidence type="ECO:0000256" key="3">
    <source>
        <dbReference type="ARBA" id="ARBA00022989"/>
    </source>
</evidence>
<dbReference type="Proteomes" id="UP001056291">
    <property type="component" value="Chromosome"/>
</dbReference>
<evidence type="ECO:0000256" key="6">
    <source>
        <dbReference type="SAM" id="MobiDB-lite"/>
    </source>
</evidence>
<evidence type="ECO:0000256" key="1">
    <source>
        <dbReference type="ARBA" id="ARBA00004167"/>
    </source>
</evidence>
<proteinExistence type="inferred from homology"/>
<feature type="transmembrane region" description="Helical" evidence="7">
    <location>
        <begin position="35"/>
        <end position="68"/>
    </location>
</feature>
<organism evidence="9 10">
    <name type="scientific">Sneathiella marina</name>
    <dbReference type="NCBI Taxonomy" id="2950108"/>
    <lineage>
        <taxon>Bacteria</taxon>
        <taxon>Pseudomonadati</taxon>
        <taxon>Pseudomonadota</taxon>
        <taxon>Alphaproteobacteria</taxon>
        <taxon>Sneathiellales</taxon>
        <taxon>Sneathiellaceae</taxon>
        <taxon>Sneathiella</taxon>
    </lineage>
</organism>